<dbReference type="Pfam" id="PF13304">
    <property type="entry name" value="AAA_21"/>
    <property type="match status" value="1"/>
</dbReference>
<dbReference type="InterPro" id="IPR027417">
    <property type="entry name" value="P-loop_NTPase"/>
</dbReference>
<gene>
    <name evidence="3" type="ORF">SAMN04488094_1443</name>
</gene>
<dbReference type="SUPFAM" id="SSF52540">
    <property type="entry name" value="P-loop containing nucleoside triphosphate hydrolases"/>
    <property type="match status" value="1"/>
</dbReference>
<dbReference type="AlphaFoldDB" id="A0A1I1RP03"/>
<dbReference type="InterPro" id="IPR034139">
    <property type="entry name" value="TOPRIM_OLD"/>
</dbReference>
<evidence type="ECO:0000313" key="3">
    <source>
        <dbReference type="EMBL" id="SFD35872.1"/>
    </source>
</evidence>
<dbReference type="Proteomes" id="UP000198728">
    <property type="component" value="Unassembled WGS sequence"/>
</dbReference>
<dbReference type="EMBL" id="FOLG01000044">
    <property type="protein sequence ID" value="SFD35872.1"/>
    <property type="molecule type" value="Genomic_DNA"/>
</dbReference>
<protein>
    <submittedName>
        <fullName evidence="3">Putative ATP-dependent endonuclease of the OLD family</fullName>
    </submittedName>
</protein>
<keyword evidence="3" id="KW-0540">Nuclease</keyword>
<dbReference type="InterPro" id="IPR003959">
    <property type="entry name" value="ATPase_AAA_core"/>
</dbReference>
<reference evidence="3 4" key="1">
    <citation type="submission" date="2016-10" db="EMBL/GenBank/DDBJ databases">
        <authorList>
            <person name="de Groot N.N."/>
        </authorList>
    </citation>
    <scope>NUCLEOTIDE SEQUENCE [LARGE SCALE GENOMIC DNA]</scope>
    <source>
        <strain evidence="3 4">DSM 19548</strain>
    </source>
</reference>
<accession>A0A1I1RP03</accession>
<dbReference type="STRING" id="441112.SAMN04488094_1443"/>
<feature type="domain" description="OLD protein-like TOPRIM" evidence="2">
    <location>
        <begin position="292"/>
        <end position="357"/>
    </location>
</feature>
<dbReference type="GO" id="GO:0004519">
    <property type="term" value="F:endonuclease activity"/>
    <property type="evidence" value="ECO:0007669"/>
    <property type="project" value="UniProtKB-KW"/>
</dbReference>
<dbReference type="RefSeq" id="WP_093363115.1">
    <property type="nucleotide sequence ID" value="NZ_FOLG01000044.1"/>
</dbReference>
<feature type="domain" description="ATPase AAA-type core" evidence="1">
    <location>
        <begin position="43"/>
        <end position="255"/>
    </location>
</feature>
<name>A0A1I1RP03_9RHOB</name>
<evidence type="ECO:0000259" key="1">
    <source>
        <dbReference type="Pfam" id="PF13304"/>
    </source>
</evidence>
<dbReference type="Pfam" id="PF20469">
    <property type="entry name" value="OLD-like_TOPRIM"/>
    <property type="match status" value="1"/>
</dbReference>
<dbReference type="OrthoDB" id="9816534at2"/>
<evidence type="ECO:0000259" key="2">
    <source>
        <dbReference type="Pfam" id="PF20469"/>
    </source>
</evidence>
<sequence length="520" mass="55691">MRETATSFTIEAVVRIGDEIDINTQPNMAYPWHWDGKEAVAPNNDEENGENDEVYIFRFTANDQQETLWEIVQPDGNTIRFSVGLRRQIGLVSLPSDDRNDKDLRLVYGSALDRHIGDPSLRSRIGKQVADINLQDELSDEAKEALAALDAKFGEKALPGGVSIGLTSSRGVSIGALVCLLAQKSEDTQLPLSSWGAGTRRLASLEIGAANTNAPSFITVDEIERGLEPYRLRQFLADLIGQDGQKFVTTHSPIAIAAAPEAHLWYMDSSGRLGSLPSELVGKQQKNDPETFLSRVAVIAEGVTEVGFLNHILELALGCAPLDHGIRVCNGQGNDHTGKLLKALDEAGLTFAGLADNEGVKVGNWAALKGKMGDLLLQWEEGCTEEAVISAIPDDQIPALIGLEGENMTGNRLQHLKVRAGAKERTLDSINAALVGSGKNLKRLVIEAASGSSDGAPEGEGKAWKSHSSSWFKSESGGAELAQKAISLGGWHDLSARLLPLIAAILASVGLTVAENFPDV</sequence>
<evidence type="ECO:0000313" key="4">
    <source>
        <dbReference type="Proteomes" id="UP000198728"/>
    </source>
</evidence>
<keyword evidence="3" id="KW-0255">Endonuclease</keyword>
<proteinExistence type="predicted"/>
<keyword evidence="3" id="KW-0378">Hydrolase</keyword>
<organism evidence="3 4">
    <name type="scientific">Tropicimonas isoalkanivorans</name>
    <dbReference type="NCBI Taxonomy" id="441112"/>
    <lineage>
        <taxon>Bacteria</taxon>
        <taxon>Pseudomonadati</taxon>
        <taxon>Pseudomonadota</taxon>
        <taxon>Alphaproteobacteria</taxon>
        <taxon>Rhodobacterales</taxon>
        <taxon>Roseobacteraceae</taxon>
        <taxon>Tropicimonas</taxon>
    </lineage>
</organism>
<keyword evidence="4" id="KW-1185">Reference proteome</keyword>